<dbReference type="InterPro" id="IPR053729">
    <property type="entry name" value="MAD2L1BP_domain_sf"/>
</dbReference>
<accession>A0A8H3APQ1</accession>
<dbReference type="Proteomes" id="UP000663888">
    <property type="component" value="Unassembled WGS sequence"/>
</dbReference>
<proteinExistence type="predicted"/>
<feature type="region of interest" description="Disordered" evidence="1">
    <location>
        <begin position="185"/>
        <end position="207"/>
    </location>
</feature>
<evidence type="ECO:0000256" key="1">
    <source>
        <dbReference type="SAM" id="MobiDB-lite"/>
    </source>
</evidence>
<gene>
    <name evidence="2" type="ORF">RDB_LOCUS36775</name>
</gene>
<evidence type="ECO:0000313" key="2">
    <source>
        <dbReference type="EMBL" id="CAE6432159.1"/>
    </source>
</evidence>
<organism evidence="2 3">
    <name type="scientific">Rhizoctonia solani</name>
    <dbReference type="NCBI Taxonomy" id="456999"/>
    <lineage>
        <taxon>Eukaryota</taxon>
        <taxon>Fungi</taxon>
        <taxon>Dikarya</taxon>
        <taxon>Basidiomycota</taxon>
        <taxon>Agaricomycotina</taxon>
        <taxon>Agaricomycetes</taxon>
        <taxon>Cantharellales</taxon>
        <taxon>Ceratobasidiaceae</taxon>
        <taxon>Rhizoctonia</taxon>
    </lineage>
</organism>
<feature type="region of interest" description="Disordered" evidence="1">
    <location>
        <begin position="1"/>
        <end position="43"/>
    </location>
</feature>
<protein>
    <submittedName>
        <fullName evidence="2">Uncharacterized protein</fullName>
    </submittedName>
</protein>
<comment type="caution">
    <text evidence="2">The sequence shown here is derived from an EMBL/GenBank/DDBJ whole genome shotgun (WGS) entry which is preliminary data.</text>
</comment>
<dbReference type="AlphaFoldDB" id="A0A8H3APQ1"/>
<name>A0A8H3APQ1_9AGAM</name>
<dbReference type="Gene3D" id="3.30.900.20">
    <property type="match status" value="1"/>
</dbReference>
<feature type="compositionally biased region" description="Low complexity" evidence="1">
    <location>
        <begin position="11"/>
        <end position="22"/>
    </location>
</feature>
<evidence type="ECO:0000313" key="3">
    <source>
        <dbReference type="Proteomes" id="UP000663888"/>
    </source>
</evidence>
<reference evidence="2" key="1">
    <citation type="submission" date="2021-01" db="EMBL/GenBank/DDBJ databases">
        <authorList>
            <person name="Kaushik A."/>
        </authorList>
    </citation>
    <scope>NUCLEOTIDE SEQUENCE</scope>
    <source>
        <strain evidence="2">AG4-R118</strain>
    </source>
</reference>
<dbReference type="EMBL" id="CAJMWX010000814">
    <property type="protein sequence ID" value="CAE6432159.1"/>
    <property type="molecule type" value="Genomic_DNA"/>
</dbReference>
<sequence>MAGAVEGPIVPTNSFPTPTSTPGAGFSSKSRLPLSARTTNPPKPKDVVDIRLELNADRITAEMGTRLLMSYVELLLYLKGQVPFPPSQLRRMAAGGRKGSPHQTKLLKSLSALSADLPSTLSSCGSSRTLTVAIVFGLGREKCFIQLSGTELEQLKDAAEKNELADEPLKQENLRDIQISSNENLKYHTVPSRRRSPRPPLQELSSVDSLSSQLSTVSLLPNADEAMIRQAERALSQAMACSEVEFKGDLHPMGAQVFLRAPRGFKHGSWAVRPEAARMLDSPYKALMESDVPPVETVRVRAKEAPVTVDETEEMIWWGWDGRLAGYA</sequence>